<evidence type="ECO:0000313" key="3">
    <source>
        <dbReference type="Proteomes" id="UP001501237"/>
    </source>
</evidence>
<organism evidence="2 3">
    <name type="scientific">Actinocorallia longicatena</name>
    <dbReference type="NCBI Taxonomy" id="111803"/>
    <lineage>
        <taxon>Bacteria</taxon>
        <taxon>Bacillati</taxon>
        <taxon>Actinomycetota</taxon>
        <taxon>Actinomycetes</taxon>
        <taxon>Streptosporangiales</taxon>
        <taxon>Thermomonosporaceae</taxon>
        <taxon>Actinocorallia</taxon>
    </lineage>
</organism>
<gene>
    <name evidence="2" type="ORF">GCM10010468_55790</name>
</gene>
<keyword evidence="3" id="KW-1185">Reference proteome</keyword>
<evidence type="ECO:0000313" key="2">
    <source>
        <dbReference type="EMBL" id="GAA3227149.1"/>
    </source>
</evidence>
<dbReference type="RefSeq" id="WP_425547826.1">
    <property type="nucleotide sequence ID" value="NZ_BAAAUV010000017.1"/>
</dbReference>
<comment type="caution">
    <text evidence="2">The sequence shown here is derived from an EMBL/GenBank/DDBJ whole genome shotgun (WGS) entry which is preliminary data.</text>
</comment>
<dbReference type="InterPro" id="IPR027392">
    <property type="entry name" value="TF_Znf"/>
</dbReference>
<sequence>MTEAILFCPKCRAEMTSHQLGEIMIFQCDFCRGVFVSEQGLFRLIDCQGPEVPVLATNPQHNGVTRGPYEGRHRHG</sequence>
<evidence type="ECO:0000259" key="1">
    <source>
        <dbReference type="Pfam" id="PF13453"/>
    </source>
</evidence>
<reference evidence="3" key="1">
    <citation type="journal article" date="2019" name="Int. J. Syst. Evol. Microbiol.">
        <title>The Global Catalogue of Microorganisms (GCM) 10K type strain sequencing project: providing services to taxonomists for standard genome sequencing and annotation.</title>
        <authorList>
            <consortium name="The Broad Institute Genomics Platform"/>
            <consortium name="The Broad Institute Genome Sequencing Center for Infectious Disease"/>
            <person name="Wu L."/>
            <person name="Ma J."/>
        </authorList>
    </citation>
    <scope>NUCLEOTIDE SEQUENCE [LARGE SCALE GENOMIC DNA]</scope>
    <source>
        <strain evidence="3">JCM 9377</strain>
    </source>
</reference>
<protein>
    <recommendedName>
        <fullName evidence="1">Transcription factor zinc-finger domain-containing protein</fullName>
    </recommendedName>
</protein>
<name>A0ABP6QJR8_9ACTN</name>
<accession>A0ABP6QJR8</accession>
<proteinExistence type="predicted"/>
<feature type="domain" description="Transcription factor zinc-finger" evidence="1">
    <location>
        <begin position="8"/>
        <end position="45"/>
    </location>
</feature>
<dbReference type="Pfam" id="PF13453">
    <property type="entry name" value="Zn_ribbon_TFIIB"/>
    <property type="match status" value="1"/>
</dbReference>
<dbReference type="Proteomes" id="UP001501237">
    <property type="component" value="Unassembled WGS sequence"/>
</dbReference>
<dbReference type="EMBL" id="BAAAUV010000017">
    <property type="protein sequence ID" value="GAA3227149.1"/>
    <property type="molecule type" value="Genomic_DNA"/>
</dbReference>